<sequence>MAGRFGGFDVLTSHQISPIFLNFTQVFVKFTQFWQNFAKMTKNFKIFTKNACQILKRVYNAPHQPHSN</sequence>
<dbReference type="STRING" id="34060.B0181_08130"/>
<name>A0A1S9ZYD5_9GAMM</name>
<organism evidence="1 2">
    <name type="scientific">Moraxella caviae</name>
    <dbReference type="NCBI Taxonomy" id="34060"/>
    <lineage>
        <taxon>Bacteria</taxon>
        <taxon>Pseudomonadati</taxon>
        <taxon>Pseudomonadota</taxon>
        <taxon>Gammaproteobacteria</taxon>
        <taxon>Moraxellales</taxon>
        <taxon>Moraxellaceae</taxon>
        <taxon>Moraxella</taxon>
    </lineage>
</organism>
<dbReference type="Proteomes" id="UP000190435">
    <property type="component" value="Unassembled WGS sequence"/>
</dbReference>
<dbReference type="EMBL" id="MUXU01000049">
    <property type="protein sequence ID" value="OOR88512.1"/>
    <property type="molecule type" value="Genomic_DNA"/>
</dbReference>
<reference evidence="1 2" key="1">
    <citation type="submission" date="2017-02" db="EMBL/GenBank/DDBJ databases">
        <title>Draft genome sequence of Moraxella caviae CCUG 355 type strain.</title>
        <authorList>
            <person name="Engstrom-Jakobsson H."/>
            <person name="Salva-Serra F."/>
            <person name="Thorell K."/>
            <person name="Gonzales-Siles L."/>
            <person name="Karlsson R."/>
            <person name="Boulund F."/>
            <person name="Engstrand L."/>
            <person name="Moore E."/>
        </authorList>
    </citation>
    <scope>NUCLEOTIDE SEQUENCE [LARGE SCALE GENOMIC DNA]</scope>
    <source>
        <strain evidence="1 2">CCUG 355</strain>
    </source>
</reference>
<proteinExistence type="predicted"/>
<keyword evidence="2" id="KW-1185">Reference proteome</keyword>
<evidence type="ECO:0000313" key="2">
    <source>
        <dbReference type="Proteomes" id="UP000190435"/>
    </source>
</evidence>
<dbReference type="AlphaFoldDB" id="A0A1S9ZYD5"/>
<gene>
    <name evidence="1" type="ORF">B0181_08130</name>
</gene>
<comment type="caution">
    <text evidence="1">The sequence shown here is derived from an EMBL/GenBank/DDBJ whole genome shotgun (WGS) entry which is preliminary data.</text>
</comment>
<protein>
    <submittedName>
        <fullName evidence="1">Uncharacterized protein</fullName>
    </submittedName>
</protein>
<accession>A0A1S9ZYD5</accession>
<evidence type="ECO:0000313" key="1">
    <source>
        <dbReference type="EMBL" id="OOR88512.1"/>
    </source>
</evidence>